<dbReference type="HAMAP" id="MF_01374">
    <property type="entry name" value="Glyoxalase_2"/>
    <property type="match status" value="1"/>
</dbReference>
<dbReference type="CDD" id="cd07723">
    <property type="entry name" value="hydroxyacylglutathione_hydrolase_MBL-fold"/>
    <property type="match status" value="1"/>
</dbReference>
<evidence type="ECO:0000256" key="6">
    <source>
        <dbReference type="ARBA" id="ARBA00022723"/>
    </source>
</evidence>
<accession>A0AAN7U641</accession>
<dbReference type="EC" id="3.1.2.6" evidence="5"/>
<evidence type="ECO:0000256" key="8">
    <source>
        <dbReference type="ARBA" id="ARBA00022833"/>
    </source>
</evidence>
<evidence type="ECO:0000256" key="3">
    <source>
        <dbReference type="ARBA" id="ARBA00004963"/>
    </source>
</evidence>
<reference evidence="11 12" key="1">
    <citation type="submission" date="2023-11" db="EMBL/GenBank/DDBJ databases">
        <title>Dfirmibasis_genome.</title>
        <authorList>
            <person name="Edelbroek B."/>
            <person name="Kjellin J."/>
            <person name="Jerlstrom-Hultqvist J."/>
            <person name="Soderbom F."/>
        </authorList>
    </citation>
    <scope>NUCLEOTIDE SEQUENCE [LARGE SCALE GENOMIC DNA]</scope>
    <source>
        <strain evidence="11 12">TNS-C-14</strain>
    </source>
</reference>
<gene>
    <name evidence="11" type="ORF">RB653_000563</name>
</gene>
<dbReference type="PANTHER" id="PTHR11935">
    <property type="entry name" value="BETA LACTAMASE DOMAIN"/>
    <property type="match status" value="1"/>
</dbReference>
<evidence type="ECO:0000313" key="12">
    <source>
        <dbReference type="Proteomes" id="UP001344447"/>
    </source>
</evidence>
<protein>
    <recommendedName>
        <fullName evidence="5">hydroxyacylglutathione hydrolase</fullName>
        <ecNumber evidence="5">3.1.2.6</ecNumber>
    </recommendedName>
    <alternativeName>
        <fullName evidence="9">Glyoxalase II</fullName>
    </alternativeName>
</protein>
<dbReference type="GO" id="GO:0019243">
    <property type="term" value="P:methylglyoxal catabolic process to D-lactate via S-lactoyl-glutathione"/>
    <property type="evidence" value="ECO:0007669"/>
    <property type="project" value="InterPro"/>
</dbReference>
<evidence type="ECO:0000256" key="9">
    <source>
        <dbReference type="ARBA" id="ARBA00031044"/>
    </source>
</evidence>
<keyword evidence="8" id="KW-0862">Zinc</keyword>
<comment type="similarity">
    <text evidence="4">Belongs to the metallo-beta-lactamase superfamily. Glyoxalase II family.</text>
</comment>
<dbReference type="Gene3D" id="3.60.15.10">
    <property type="entry name" value="Ribonuclease Z/Hydroxyacylglutathione hydrolase-like"/>
    <property type="match status" value="1"/>
</dbReference>
<dbReference type="NCBIfam" id="TIGR03413">
    <property type="entry name" value="GSH_gloB"/>
    <property type="match status" value="1"/>
</dbReference>
<dbReference type="InterPro" id="IPR017782">
    <property type="entry name" value="Hydroxyacylglutathione_Hdrlase"/>
</dbReference>
<dbReference type="AlphaFoldDB" id="A0AAN7U641"/>
<dbReference type="InterPro" id="IPR001279">
    <property type="entry name" value="Metallo-B-lactamas"/>
</dbReference>
<dbReference type="EMBL" id="JAVFKY010000002">
    <property type="protein sequence ID" value="KAK5580543.1"/>
    <property type="molecule type" value="Genomic_DNA"/>
</dbReference>
<dbReference type="Proteomes" id="UP001344447">
    <property type="component" value="Unassembled WGS sequence"/>
</dbReference>
<evidence type="ECO:0000256" key="5">
    <source>
        <dbReference type="ARBA" id="ARBA00011917"/>
    </source>
</evidence>
<feature type="domain" description="Metallo-beta-lactamase" evidence="10">
    <location>
        <begin position="41"/>
        <end position="206"/>
    </location>
</feature>
<comment type="caution">
    <text evidence="11">The sequence shown here is derived from an EMBL/GenBank/DDBJ whole genome shotgun (WGS) entry which is preliminary data.</text>
</comment>
<keyword evidence="6" id="KW-0479">Metal-binding</keyword>
<keyword evidence="7" id="KW-0378">Hydrolase</keyword>
<keyword evidence="12" id="KW-1185">Reference proteome</keyword>
<dbReference type="InterPro" id="IPR032282">
    <property type="entry name" value="HAGH_C"/>
</dbReference>
<dbReference type="PANTHER" id="PTHR11935:SF94">
    <property type="entry name" value="TENZING NORGAY, ISOFORM C"/>
    <property type="match status" value="1"/>
</dbReference>
<evidence type="ECO:0000256" key="4">
    <source>
        <dbReference type="ARBA" id="ARBA00006759"/>
    </source>
</evidence>
<dbReference type="InterPro" id="IPR036866">
    <property type="entry name" value="RibonucZ/Hydroxyglut_hydro"/>
</dbReference>
<evidence type="ECO:0000259" key="10">
    <source>
        <dbReference type="SMART" id="SM00849"/>
    </source>
</evidence>
<dbReference type="Pfam" id="PF00753">
    <property type="entry name" value="Lactamase_B"/>
    <property type="match status" value="1"/>
</dbReference>
<proteinExistence type="inferred from homology"/>
<sequence length="298" mass="34035">MIKSLLNNNINLKNLNNLKRFYFKNNKINKMKVLPVLVNNDNYSYLVIDEKNKIAITIDPCEPNKVISALSSISNEIKIDSVFTTHHHWDHAGGNNEIKRIIKDIKVYGGDERIEGITKKLENDEIIKIGSLKIKTLNAPAHTKAHVLYLIEDENEPSQNESIFTGDTLFIGGCGRLFEGNPEQMYNALYNVIGKLSNDTLVYVGHEYTLKNLEFAKSLESINDNKELYNFYDQCKEKLTNGKFTVPSSIGQEKQINPFMRCHLPSIYNHYLKENPTSTNPPPPIDVLGFIRSLKDKF</sequence>
<name>A0AAN7U641_9MYCE</name>
<comment type="cofactor">
    <cofactor evidence="2">
        <name>Zn(2+)</name>
        <dbReference type="ChEBI" id="CHEBI:29105"/>
    </cofactor>
</comment>
<evidence type="ECO:0000256" key="7">
    <source>
        <dbReference type="ARBA" id="ARBA00022801"/>
    </source>
</evidence>
<evidence type="ECO:0000256" key="2">
    <source>
        <dbReference type="ARBA" id="ARBA00001947"/>
    </source>
</evidence>
<organism evidence="11 12">
    <name type="scientific">Dictyostelium firmibasis</name>
    <dbReference type="NCBI Taxonomy" id="79012"/>
    <lineage>
        <taxon>Eukaryota</taxon>
        <taxon>Amoebozoa</taxon>
        <taxon>Evosea</taxon>
        <taxon>Eumycetozoa</taxon>
        <taxon>Dictyostelia</taxon>
        <taxon>Dictyosteliales</taxon>
        <taxon>Dictyosteliaceae</taxon>
        <taxon>Dictyostelium</taxon>
    </lineage>
</organism>
<evidence type="ECO:0000313" key="11">
    <source>
        <dbReference type="EMBL" id="KAK5580543.1"/>
    </source>
</evidence>
<dbReference type="GO" id="GO:0046872">
    <property type="term" value="F:metal ion binding"/>
    <property type="evidence" value="ECO:0007669"/>
    <property type="project" value="UniProtKB-KW"/>
</dbReference>
<dbReference type="Pfam" id="PF16123">
    <property type="entry name" value="HAGH_C"/>
    <property type="match status" value="1"/>
</dbReference>
<dbReference type="SUPFAM" id="SSF56281">
    <property type="entry name" value="Metallo-hydrolase/oxidoreductase"/>
    <property type="match status" value="1"/>
</dbReference>
<evidence type="ECO:0000256" key="1">
    <source>
        <dbReference type="ARBA" id="ARBA00001623"/>
    </source>
</evidence>
<comment type="pathway">
    <text evidence="3">Secondary metabolite metabolism; methylglyoxal degradation; (R)-lactate from methylglyoxal: step 2/2.</text>
</comment>
<dbReference type="GO" id="GO:0004416">
    <property type="term" value="F:hydroxyacylglutathione hydrolase activity"/>
    <property type="evidence" value="ECO:0007669"/>
    <property type="project" value="UniProtKB-EC"/>
</dbReference>
<comment type="catalytic activity">
    <reaction evidence="1">
        <text>an S-(2-hydroxyacyl)glutathione + H2O = a 2-hydroxy carboxylate + glutathione + H(+)</text>
        <dbReference type="Rhea" id="RHEA:21864"/>
        <dbReference type="ChEBI" id="CHEBI:15377"/>
        <dbReference type="ChEBI" id="CHEBI:15378"/>
        <dbReference type="ChEBI" id="CHEBI:57925"/>
        <dbReference type="ChEBI" id="CHEBI:58896"/>
        <dbReference type="ChEBI" id="CHEBI:71261"/>
        <dbReference type="EC" id="3.1.2.6"/>
    </reaction>
</comment>
<dbReference type="SMART" id="SM00849">
    <property type="entry name" value="Lactamase_B"/>
    <property type="match status" value="1"/>
</dbReference>
<dbReference type="InterPro" id="IPR035680">
    <property type="entry name" value="Clx_II_MBL"/>
</dbReference>